<dbReference type="InterPro" id="IPR012677">
    <property type="entry name" value="Nucleotide-bd_a/b_plait_sf"/>
</dbReference>
<keyword evidence="5 6" id="KW-0687">Ribonucleoprotein</keyword>
<reference evidence="8 9" key="1">
    <citation type="submission" date="2017-05" db="EMBL/GenBank/DDBJ databases">
        <title>Thiocyanate degradation by Thiohalobacter thiocyanaticus FOKN1.</title>
        <authorList>
            <person name="Oshiki M."/>
            <person name="Fukushima T."/>
            <person name="Kawano S."/>
            <person name="Nakagawa J."/>
        </authorList>
    </citation>
    <scope>NUCLEOTIDE SEQUENCE [LARGE SCALE GENOMIC DNA]</scope>
    <source>
        <strain evidence="8 9">FOKN1</strain>
    </source>
</reference>
<protein>
    <recommendedName>
        <fullName evidence="6">Large ribosomal subunit protein uL23</fullName>
    </recommendedName>
</protein>
<evidence type="ECO:0000256" key="2">
    <source>
        <dbReference type="ARBA" id="ARBA00022730"/>
    </source>
</evidence>
<dbReference type="KEGG" id="ttc:FOKN1_2706"/>
<dbReference type="PROSITE" id="PS00050">
    <property type="entry name" value="RIBOSOMAL_L23"/>
    <property type="match status" value="1"/>
</dbReference>
<comment type="function">
    <text evidence="6">One of the early assembly proteins it binds 23S rRNA. One of the proteins that surrounds the polypeptide exit tunnel on the outside of the ribosome. Forms the main docking site for trigger factor binding to the ribosome.</text>
</comment>
<evidence type="ECO:0000256" key="4">
    <source>
        <dbReference type="ARBA" id="ARBA00022980"/>
    </source>
</evidence>
<comment type="similarity">
    <text evidence="1 6 7">Belongs to the universal ribosomal protein uL23 family.</text>
</comment>
<dbReference type="OrthoDB" id="9793353at2"/>
<evidence type="ECO:0000256" key="7">
    <source>
        <dbReference type="RuleBase" id="RU003934"/>
    </source>
</evidence>
<keyword evidence="3 6" id="KW-0694">RNA-binding</keyword>
<accession>A0A1Z4VTW5</accession>
<dbReference type="AlphaFoldDB" id="A0A1Z4VTW5"/>
<dbReference type="GO" id="GO:0005840">
    <property type="term" value="C:ribosome"/>
    <property type="evidence" value="ECO:0007669"/>
    <property type="project" value="UniProtKB-KW"/>
</dbReference>
<keyword evidence="4 6" id="KW-0689">Ribosomal protein</keyword>
<dbReference type="NCBIfam" id="NF004366">
    <property type="entry name" value="PRK05738.3-2"/>
    <property type="match status" value="1"/>
</dbReference>
<dbReference type="SUPFAM" id="SSF54189">
    <property type="entry name" value="Ribosomal proteins S24e, L23 and L15e"/>
    <property type="match status" value="1"/>
</dbReference>
<organism evidence="8 9">
    <name type="scientific">Thiohalobacter thiocyanaticus</name>
    <dbReference type="NCBI Taxonomy" id="585455"/>
    <lineage>
        <taxon>Bacteria</taxon>
        <taxon>Pseudomonadati</taxon>
        <taxon>Pseudomonadota</taxon>
        <taxon>Gammaproteobacteria</taxon>
        <taxon>Thiohalobacterales</taxon>
        <taxon>Thiohalobacteraceae</taxon>
        <taxon>Thiohalobacter</taxon>
    </lineage>
</organism>
<dbReference type="InterPro" id="IPR012678">
    <property type="entry name" value="Ribosomal_uL23/eL15/eS24_sf"/>
</dbReference>
<evidence type="ECO:0000256" key="6">
    <source>
        <dbReference type="HAMAP-Rule" id="MF_01369"/>
    </source>
</evidence>
<dbReference type="FunFam" id="3.30.70.330:FF:000001">
    <property type="entry name" value="50S ribosomal protein L23"/>
    <property type="match status" value="1"/>
</dbReference>
<gene>
    <name evidence="6" type="primary">rplW</name>
    <name evidence="8" type="ORF">FOKN1_2706</name>
</gene>
<dbReference type="GO" id="GO:1990904">
    <property type="term" value="C:ribonucleoprotein complex"/>
    <property type="evidence" value="ECO:0007669"/>
    <property type="project" value="UniProtKB-KW"/>
</dbReference>
<sequence>MSQERLMKVLLAPLVSEKTARLADTSRQYAFKVLPDASKPEIRQAVEKLFEVKVTNVQVARVKGKVKRFGQTLGKRSDWKKAYVTLAEGQDIDFMGAE</sequence>
<keyword evidence="9" id="KW-1185">Reference proteome</keyword>
<dbReference type="NCBIfam" id="NF004363">
    <property type="entry name" value="PRK05738.2-4"/>
    <property type="match status" value="1"/>
</dbReference>
<dbReference type="InterPro" id="IPR001014">
    <property type="entry name" value="Ribosomal_uL23_CS"/>
</dbReference>
<dbReference type="NCBIfam" id="NF004359">
    <property type="entry name" value="PRK05738.1-3"/>
    <property type="match status" value="1"/>
</dbReference>
<evidence type="ECO:0000256" key="1">
    <source>
        <dbReference type="ARBA" id="ARBA00006700"/>
    </source>
</evidence>
<dbReference type="GO" id="GO:0019843">
    <property type="term" value="F:rRNA binding"/>
    <property type="evidence" value="ECO:0007669"/>
    <property type="project" value="UniProtKB-UniRule"/>
</dbReference>
<proteinExistence type="inferred from homology"/>
<dbReference type="EMBL" id="AP018052">
    <property type="protein sequence ID" value="BAZ95076.1"/>
    <property type="molecule type" value="Genomic_DNA"/>
</dbReference>
<evidence type="ECO:0000256" key="5">
    <source>
        <dbReference type="ARBA" id="ARBA00023274"/>
    </source>
</evidence>
<dbReference type="Gene3D" id="3.30.70.330">
    <property type="match status" value="1"/>
</dbReference>
<evidence type="ECO:0000313" key="9">
    <source>
        <dbReference type="Proteomes" id="UP000218765"/>
    </source>
</evidence>
<dbReference type="RefSeq" id="WP_096367100.1">
    <property type="nucleotide sequence ID" value="NZ_AP018052.1"/>
</dbReference>
<name>A0A1Z4VTW5_9GAMM</name>
<comment type="subunit">
    <text evidence="6">Part of the 50S ribosomal subunit. Contacts protein L29, and trigger factor when it is bound to the ribosome.</text>
</comment>
<evidence type="ECO:0000313" key="8">
    <source>
        <dbReference type="EMBL" id="BAZ95076.1"/>
    </source>
</evidence>
<dbReference type="Pfam" id="PF00276">
    <property type="entry name" value="Ribosomal_L23"/>
    <property type="match status" value="1"/>
</dbReference>
<dbReference type="InterPro" id="IPR013025">
    <property type="entry name" value="Ribosomal_uL23-like"/>
</dbReference>
<dbReference type="GO" id="GO:0003735">
    <property type="term" value="F:structural constituent of ribosome"/>
    <property type="evidence" value="ECO:0007669"/>
    <property type="project" value="InterPro"/>
</dbReference>
<dbReference type="HAMAP" id="MF_01369_B">
    <property type="entry name" value="Ribosomal_uL23_B"/>
    <property type="match status" value="1"/>
</dbReference>
<dbReference type="GO" id="GO:0006412">
    <property type="term" value="P:translation"/>
    <property type="evidence" value="ECO:0007669"/>
    <property type="project" value="UniProtKB-UniRule"/>
</dbReference>
<dbReference type="PANTHER" id="PTHR11620">
    <property type="entry name" value="60S RIBOSOMAL PROTEIN L23A"/>
    <property type="match status" value="1"/>
</dbReference>
<dbReference type="Proteomes" id="UP000218765">
    <property type="component" value="Chromosome"/>
</dbReference>
<keyword evidence="2 6" id="KW-0699">rRNA-binding</keyword>
<evidence type="ECO:0000256" key="3">
    <source>
        <dbReference type="ARBA" id="ARBA00022884"/>
    </source>
</evidence>